<comment type="caution">
    <text evidence="1">The sequence shown here is derived from an EMBL/GenBank/DDBJ whole genome shotgun (WGS) entry which is preliminary data.</text>
</comment>
<gene>
    <name evidence="1" type="ORF">ABDB84_05485</name>
</gene>
<proteinExistence type="predicted"/>
<accession>A0ABU9YW11</accession>
<evidence type="ECO:0000313" key="2">
    <source>
        <dbReference type="Proteomes" id="UP001410394"/>
    </source>
</evidence>
<dbReference type="Proteomes" id="UP001410394">
    <property type="component" value="Unassembled WGS sequence"/>
</dbReference>
<sequence length="72" mass="7405">MDNRFSVIEACERLIESARAGQVEGCVLIPVNADGRAGVAECSGVAALDIYAAAAAARSLADRLALMDLPGE</sequence>
<reference evidence="1 2" key="1">
    <citation type="journal article" date="2018" name="Int. J. Syst. Evol. Microbiol.">
        <title>Uliginosibacterium sediminicola sp. nov., isolated from freshwater sediment.</title>
        <authorList>
            <person name="Hwang W.M."/>
            <person name="Kim S.M."/>
            <person name="Kang K."/>
            <person name="Ahn T.Y."/>
        </authorList>
    </citation>
    <scope>NUCLEOTIDE SEQUENCE [LARGE SCALE GENOMIC DNA]</scope>
    <source>
        <strain evidence="1 2">M1-21</strain>
    </source>
</reference>
<evidence type="ECO:0000313" key="1">
    <source>
        <dbReference type="EMBL" id="MEN3067925.1"/>
    </source>
</evidence>
<keyword evidence="2" id="KW-1185">Reference proteome</keyword>
<organism evidence="1 2">
    <name type="scientific">Uliginosibacterium sediminicola</name>
    <dbReference type="NCBI Taxonomy" id="2024550"/>
    <lineage>
        <taxon>Bacteria</taxon>
        <taxon>Pseudomonadati</taxon>
        <taxon>Pseudomonadota</taxon>
        <taxon>Betaproteobacteria</taxon>
        <taxon>Rhodocyclales</taxon>
        <taxon>Zoogloeaceae</taxon>
        <taxon>Uliginosibacterium</taxon>
    </lineage>
</organism>
<dbReference type="RefSeq" id="WP_345918688.1">
    <property type="nucleotide sequence ID" value="NZ_JBDIVE010000002.1"/>
</dbReference>
<name>A0ABU9YW11_9RHOO</name>
<protein>
    <submittedName>
        <fullName evidence="1">Uncharacterized protein</fullName>
    </submittedName>
</protein>
<dbReference type="EMBL" id="JBDIVE010000002">
    <property type="protein sequence ID" value="MEN3067925.1"/>
    <property type="molecule type" value="Genomic_DNA"/>
</dbReference>